<accession>A0A226EZX4</accession>
<evidence type="ECO:0000313" key="5">
    <source>
        <dbReference type="Proteomes" id="UP000198287"/>
    </source>
</evidence>
<dbReference type="SUPFAM" id="SSF51735">
    <property type="entry name" value="NAD(P)-binding Rossmann-fold domains"/>
    <property type="match status" value="1"/>
</dbReference>
<gene>
    <name evidence="4" type="ORF">Fcan01_02130</name>
</gene>
<feature type="signal peptide" evidence="3">
    <location>
        <begin position="1"/>
        <end position="25"/>
    </location>
</feature>
<dbReference type="STRING" id="158441.A0A226EZX4"/>
<dbReference type="PRINTS" id="PR00081">
    <property type="entry name" value="GDHRDH"/>
</dbReference>
<keyword evidence="1" id="KW-0560">Oxidoreductase</keyword>
<dbReference type="PRINTS" id="PR00080">
    <property type="entry name" value="SDRFAMILY"/>
</dbReference>
<dbReference type="OrthoDB" id="191139at2759"/>
<evidence type="ECO:0000313" key="4">
    <source>
        <dbReference type="EMBL" id="OXA62724.1"/>
    </source>
</evidence>
<protein>
    <submittedName>
        <fullName evidence="4">Retinol dehydrogenase 12</fullName>
    </submittedName>
</protein>
<dbReference type="InterPro" id="IPR036291">
    <property type="entry name" value="NAD(P)-bd_dom_sf"/>
</dbReference>
<dbReference type="GO" id="GO:0016491">
    <property type="term" value="F:oxidoreductase activity"/>
    <property type="evidence" value="ECO:0007669"/>
    <property type="project" value="UniProtKB-KW"/>
</dbReference>
<reference evidence="4 5" key="1">
    <citation type="submission" date="2015-12" db="EMBL/GenBank/DDBJ databases">
        <title>The genome of Folsomia candida.</title>
        <authorList>
            <person name="Faddeeva A."/>
            <person name="Derks M.F."/>
            <person name="Anvar Y."/>
            <person name="Smit S."/>
            <person name="Van Straalen N."/>
            <person name="Roelofs D."/>
        </authorList>
    </citation>
    <scope>NUCLEOTIDE SEQUENCE [LARGE SCALE GENOMIC DNA]</scope>
    <source>
        <strain evidence="4 5">VU population</strain>
        <tissue evidence="4">Whole body</tissue>
    </source>
</reference>
<dbReference type="PANTHER" id="PTHR43157:SF31">
    <property type="entry name" value="PHOSPHATIDYLINOSITOL-GLYCAN BIOSYNTHESIS CLASS F PROTEIN"/>
    <property type="match status" value="1"/>
</dbReference>
<dbReference type="Gene3D" id="3.40.50.720">
    <property type="entry name" value="NAD(P)-binding Rossmann-like Domain"/>
    <property type="match status" value="1"/>
</dbReference>
<name>A0A226EZX4_FOLCA</name>
<dbReference type="EMBL" id="LNIX01000001">
    <property type="protein sequence ID" value="OXA62724.1"/>
    <property type="molecule type" value="Genomic_DNA"/>
</dbReference>
<comment type="caution">
    <text evidence="4">The sequence shown here is derived from an EMBL/GenBank/DDBJ whole genome shotgun (WGS) entry which is preliminary data.</text>
</comment>
<sequence>MALHASPFQLFYFLVEWFVLQVLRLFQGPSPRTEESVQGKVVVITGANSGLGKYVADEMAKRGATVVMACRNMVEGQKALEEIKRNSGSTTVELSELDLSDVSSIRKCAASLKSKYPTIDILINNAGISLDCAERRFTKDGFELHLGTNHLGHFLLTNLLLDNIKKASSGRIITVSSTAAVMSNLNIDNLMLENSGLGLGNTMPYNNSKLANALFSKELGKRLNGTRVKTYSVCPGLARSNIFQHYSTTGKISMGLGKYTFFLPVNKAGDIILFCALAKELSISSGKMYRFGRQFSSIEPLLTDHLATALWEKSEQLVGIQ</sequence>
<feature type="chain" id="PRO_5013279777" evidence="3">
    <location>
        <begin position="26"/>
        <end position="321"/>
    </location>
</feature>
<evidence type="ECO:0000256" key="1">
    <source>
        <dbReference type="ARBA" id="ARBA00023002"/>
    </source>
</evidence>
<dbReference type="OMA" id="WATGKEN"/>
<keyword evidence="3" id="KW-0732">Signal</keyword>
<organism evidence="4 5">
    <name type="scientific">Folsomia candida</name>
    <name type="common">Springtail</name>
    <dbReference type="NCBI Taxonomy" id="158441"/>
    <lineage>
        <taxon>Eukaryota</taxon>
        <taxon>Metazoa</taxon>
        <taxon>Ecdysozoa</taxon>
        <taxon>Arthropoda</taxon>
        <taxon>Hexapoda</taxon>
        <taxon>Collembola</taxon>
        <taxon>Entomobryomorpha</taxon>
        <taxon>Isotomoidea</taxon>
        <taxon>Isotomidae</taxon>
        <taxon>Proisotominae</taxon>
        <taxon>Folsomia</taxon>
    </lineage>
</organism>
<keyword evidence="5" id="KW-1185">Reference proteome</keyword>
<dbReference type="Proteomes" id="UP000198287">
    <property type="component" value="Unassembled WGS sequence"/>
</dbReference>
<evidence type="ECO:0000256" key="3">
    <source>
        <dbReference type="SAM" id="SignalP"/>
    </source>
</evidence>
<comment type="similarity">
    <text evidence="2">Belongs to the short-chain dehydrogenases/reductases (SDR) family.</text>
</comment>
<dbReference type="AlphaFoldDB" id="A0A226EZX4"/>
<evidence type="ECO:0000256" key="2">
    <source>
        <dbReference type="RuleBase" id="RU000363"/>
    </source>
</evidence>
<proteinExistence type="inferred from homology"/>
<dbReference type="Pfam" id="PF00106">
    <property type="entry name" value="adh_short"/>
    <property type="match status" value="1"/>
</dbReference>
<dbReference type="PANTHER" id="PTHR43157">
    <property type="entry name" value="PHOSPHATIDYLINOSITOL-GLYCAN BIOSYNTHESIS CLASS F PROTEIN-RELATED"/>
    <property type="match status" value="1"/>
</dbReference>
<dbReference type="CDD" id="cd05327">
    <property type="entry name" value="retinol-DH_like_SDR_c_like"/>
    <property type="match status" value="1"/>
</dbReference>
<dbReference type="InterPro" id="IPR002347">
    <property type="entry name" value="SDR_fam"/>
</dbReference>